<proteinExistence type="predicted"/>
<comment type="caution">
    <text evidence="2">The sequence shown here is derived from an EMBL/GenBank/DDBJ whole genome shotgun (WGS) entry which is preliminary data.</text>
</comment>
<dbReference type="EMBL" id="MPOH02000011">
    <property type="protein sequence ID" value="OQD55563.1"/>
    <property type="molecule type" value="Genomic_DNA"/>
</dbReference>
<dbReference type="AlphaFoldDB" id="A0A1V6MTG9"/>
<reference evidence="2 3" key="2">
    <citation type="submission" date="2017-02" db="EMBL/GenBank/DDBJ databases">
        <title>Draft genome sequence of Streptomyces phaeoluteigriseus type strain DSM41896.</title>
        <authorList>
            <person name="Salih T.S."/>
            <person name="Algora Gallardo L."/>
            <person name="Melo Santos T."/>
            <person name="Filgueira Martinez S."/>
            <person name="Herron P.R."/>
        </authorList>
    </citation>
    <scope>NUCLEOTIDE SEQUENCE [LARGE SCALE GENOMIC DNA]</scope>
    <source>
        <strain evidence="2 3">DSM 41896</strain>
    </source>
</reference>
<feature type="compositionally biased region" description="Low complexity" evidence="1">
    <location>
        <begin position="69"/>
        <end position="79"/>
    </location>
</feature>
<dbReference type="STRING" id="114686.BM536_013550"/>
<evidence type="ECO:0000313" key="2">
    <source>
        <dbReference type="EMBL" id="OQD55563.1"/>
    </source>
</evidence>
<name>A0A1V6MTG9_9ACTN</name>
<reference evidence="3" key="1">
    <citation type="submission" date="2016-11" db="EMBL/GenBank/DDBJ databases">
        <authorList>
            <person name="Schniete J.K."/>
            <person name="Salih T."/>
            <person name="Algora Gallardo L."/>
            <person name="Martinez Fernandez S."/>
            <person name="Herron P.R."/>
        </authorList>
    </citation>
    <scope>NUCLEOTIDE SEQUENCE [LARGE SCALE GENOMIC DNA]</scope>
    <source>
        <strain evidence="3">DSM 41896</strain>
    </source>
</reference>
<organism evidence="2 3">
    <name type="scientific">Streptomyces phaeoluteigriseus</name>
    <dbReference type="NCBI Taxonomy" id="114686"/>
    <lineage>
        <taxon>Bacteria</taxon>
        <taxon>Bacillati</taxon>
        <taxon>Actinomycetota</taxon>
        <taxon>Actinomycetes</taxon>
        <taxon>Kitasatosporales</taxon>
        <taxon>Streptomycetaceae</taxon>
        <taxon>Streptomyces</taxon>
        <taxon>Streptomyces aurantiacus group</taxon>
    </lineage>
</organism>
<gene>
    <name evidence="2" type="ORF">BM536_013550</name>
</gene>
<dbReference type="Proteomes" id="UP000184286">
    <property type="component" value="Unassembled WGS sequence"/>
</dbReference>
<evidence type="ECO:0000256" key="1">
    <source>
        <dbReference type="SAM" id="MobiDB-lite"/>
    </source>
</evidence>
<evidence type="ECO:0000313" key="3">
    <source>
        <dbReference type="Proteomes" id="UP000184286"/>
    </source>
</evidence>
<accession>A0A1V6MTG9</accession>
<protein>
    <submittedName>
        <fullName evidence="2">Uncharacterized protein</fullName>
    </submittedName>
</protein>
<sequence>MVRARLADAALHVDDGTGLAAGAVAERWADDGTGLAAEVVAEGGARGPALAGVPPAPTPRTLGCRPGRRAAAGAGPRPGASGGALD</sequence>
<feature type="region of interest" description="Disordered" evidence="1">
    <location>
        <begin position="48"/>
        <end position="86"/>
    </location>
</feature>